<dbReference type="EMBL" id="QYUJ01000030">
    <property type="protein sequence ID" value="RJF69034.1"/>
    <property type="molecule type" value="Genomic_DNA"/>
</dbReference>
<dbReference type="Pfam" id="PF03572">
    <property type="entry name" value="Peptidase_S41"/>
    <property type="match status" value="1"/>
</dbReference>
<reference evidence="3 4" key="1">
    <citation type="submission" date="2018-09" db="EMBL/GenBank/DDBJ databases">
        <authorList>
            <person name="Zhu H."/>
        </authorList>
    </citation>
    <scope>NUCLEOTIDE SEQUENCE [LARGE SCALE GENOMIC DNA]</scope>
    <source>
        <strain evidence="3 4">K2S05-167</strain>
    </source>
</reference>
<organism evidence="3 4">
    <name type="scientific">Deinococcus cavernae</name>
    <dbReference type="NCBI Taxonomy" id="2320857"/>
    <lineage>
        <taxon>Bacteria</taxon>
        <taxon>Thermotogati</taxon>
        <taxon>Deinococcota</taxon>
        <taxon>Deinococci</taxon>
        <taxon>Deinococcales</taxon>
        <taxon>Deinococcaceae</taxon>
        <taxon>Deinococcus</taxon>
    </lineage>
</organism>
<feature type="chain" id="PRO_5019520927" evidence="1">
    <location>
        <begin position="25"/>
        <end position="671"/>
    </location>
</feature>
<dbReference type="Proteomes" id="UP000286287">
    <property type="component" value="Unassembled WGS sequence"/>
</dbReference>
<dbReference type="GO" id="GO:0004175">
    <property type="term" value="F:endopeptidase activity"/>
    <property type="evidence" value="ECO:0007669"/>
    <property type="project" value="TreeGrafter"/>
</dbReference>
<proteinExistence type="predicted"/>
<dbReference type="InterPro" id="IPR001478">
    <property type="entry name" value="PDZ"/>
</dbReference>
<dbReference type="GO" id="GO:0008236">
    <property type="term" value="F:serine-type peptidase activity"/>
    <property type="evidence" value="ECO:0007669"/>
    <property type="project" value="InterPro"/>
</dbReference>
<dbReference type="RefSeq" id="WP_119766897.1">
    <property type="nucleotide sequence ID" value="NZ_QYUJ01000030.1"/>
</dbReference>
<dbReference type="InterPro" id="IPR029045">
    <property type="entry name" value="ClpP/crotonase-like_dom_sf"/>
</dbReference>
<dbReference type="InterPro" id="IPR005151">
    <property type="entry name" value="Tail-specific_protease"/>
</dbReference>
<dbReference type="Pfam" id="PF17820">
    <property type="entry name" value="PDZ_6"/>
    <property type="match status" value="1"/>
</dbReference>
<dbReference type="SMART" id="SM00245">
    <property type="entry name" value="TSPc"/>
    <property type="match status" value="1"/>
</dbReference>
<evidence type="ECO:0000256" key="1">
    <source>
        <dbReference type="SAM" id="SignalP"/>
    </source>
</evidence>
<name>A0A418UZX4_9DEIO</name>
<dbReference type="GO" id="GO:0007165">
    <property type="term" value="P:signal transduction"/>
    <property type="evidence" value="ECO:0007669"/>
    <property type="project" value="TreeGrafter"/>
</dbReference>
<comment type="caution">
    <text evidence="3">The sequence shown here is derived from an EMBL/GenBank/DDBJ whole genome shotgun (WGS) entry which is preliminary data.</text>
</comment>
<evidence type="ECO:0000259" key="2">
    <source>
        <dbReference type="PROSITE" id="PS50106"/>
    </source>
</evidence>
<dbReference type="PANTHER" id="PTHR32060:SF30">
    <property type="entry name" value="CARBOXY-TERMINAL PROCESSING PROTEASE CTPA"/>
    <property type="match status" value="1"/>
</dbReference>
<dbReference type="InterPro" id="IPR041489">
    <property type="entry name" value="PDZ_6"/>
</dbReference>
<dbReference type="Gene3D" id="3.90.226.10">
    <property type="entry name" value="2-enoyl-CoA Hydratase, Chain A, domain 1"/>
    <property type="match status" value="1"/>
</dbReference>
<feature type="signal peptide" evidence="1">
    <location>
        <begin position="1"/>
        <end position="24"/>
    </location>
</feature>
<keyword evidence="1" id="KW-0732">Signal</keyword>
<sequence length="671" mass="71697">MKRNGRGFMRAITLALALLGSVQAQVSSPPGPSTQSNVAGVVFSGSGDAAGVLARALSVQGLAAPDSLQTALFTLEAHFLDVDGPEATEVDRILYDIPGARAATMDNIGLPDEAQAVVTPAAAYFASKGTGVLTVPRKEVYKWHSPFDLGPAGLALARTPGATVELAGQAVWDITEGQKRTGDVLRLRLHNHSVDYLLDSAGRVQAVRSFQDVDDENGLIIVPTAWENIGPVNWMVRGDIYYAGEQVGTARYRDIQLNAPAPDTYPLRNFTLAGTPTDLPRLHSNVAPEPASVTAQDILDEAIFNVARRYGGLARINASTWPGDLQPRLNSLCSAQAACPPATATPVIRELLGRVADPHMSFQPAASVARDKPGVALHLGLEVLLATDGAVVRQVTSGTPAAQAGFQVGDIITQINGARVTPYSYYKQLPEEASLTTFTVLRQGQPVSLRLTPSKEEPTPVQYTLRPDGIGVVRIDNFEQSGTGQKVHDAVRKAMTDQVKGLILDLRWNPGGQLTEFLLSAGAFTQPSTLWLKQPAVRRNFTYQNGLLKVGNIEYTSIKNPVRYSGPLAVLVNESSASGAEFLARELQGRPRTATLGSKTVGVGNTAVRRVVLSDGSELRITMSVVQDEQGNLLAPTVTPLIASTLNFRRLVTAGQDSMIEDAARALEDVR</sequence>
<dbReference type="AlphaFoldDB" id="A0A418UZX4"/>
<dbReference type="PROSITE" id="PS50106">
    <property type="entry name" value="PDZ"/>
    <property type="match status" value="1"/>
</dbReference>
<gene>
    <name evidence="3" type="ORF">D3875_22170</name>
</gene>
<dbReference type="PANTHER" id="PTHR32060">
    <property type="entry name" value="TAIL-SPECIFIC PROTEASE"/>
    <property type="match status" value="1"/>
</dbReference>
<evidence type="ECO:0000313" key="3">
    <source>
        <dbReference type="EMBL" id="RJF69034.1"/>
    </source>
</evidence>
<dbReference type="SUPFAM" id="SSF50156">
    <property type="entry name" value="PDZ domain-like"/>
    <property type="match status" value="1"/>
</dbReference>
<evidence type="ECO:0000313" key="4">
    <source>
        <dbReference type="Proteomes" id="UP000286287"/>
    </source>
</evidence>
<dbReference type="Gene3D" id="2.30.42.10">
    <property type="match status" value="1"/>
</dbReference>
<dbReference type="SUPFAM" id="SSF52096">
    <property type="entry name" value="ClpP/crotonase"/>
    <property type="match status" value="1"/>
</dbReference>
<dbReference type="OrthoDB" id="9812068at2"/>
<dbReference type="CDD" id="cd06567">
    <property type="entry name" value="Peptidase_S41"/>
    <property type="match status" value="1"/>
</dbReference>
<accession>A0A418UZX4</accession>
<feature type="domain" description="PDZ" evidence="2">
    <location>
        <begin position="365"/>
        <end position="444"/>
    </location>
</feature>
<dbReference type="InterPro" id="IPR036034">
    <property type="entry name" value="PDZ_sf"/>
</dbReference>
<dbReference type="GO" id="GO:0006508">
    <property type="term" value="P:proteolysis"/>
    <property type="evidence" value="ECO:0007669"/>
    <property type="project" value="InterPro"/>
</dbReference>
<keyword evidence="4" id="KW-1185">Reference proteome</keyword>
<protein>
    <submittedName>
        <fullName evidence="3">PDZ domain-containing protein</fullName>
    </submittedName>
</protein>
<dbReference type="SMART" id="SM00228">
    <property type="entry name" value="PDZ"/>
    <property type="match status" value="1"/>
</dbReference>
<dbReference type="GO" id="GO:0030288">
    <property type="term" value="C:outer membrane-bounded periplasmic space"/>
    <property type="evidence" value="ECO:0007669"/>
    <property type="project" value="TreeGrafter"/>
</dbReference>